<evidence type="ECO:0000313" key="2">
    <source>
        <dbReference type="EMBL" id="QMS87977.1"/>
    </source>
</evidence>
<protein>
    <submittedName>
        <fullName evidence="2">GNAT family N-acetyltransferase</fullName>
    </submittedName>
</protein>
<dbReference type="PANTHER" id="PTHR43305">
    <property type="entry name" value="FAMILY N-ACETYLTRANSFERASE, PUTATIVE (AFU_ORTHOLOGUE AFUA_2G01380)-RELATED"/>
    <property type="match status" value="1"/>
</dbReference>
<dbReference type="KEGG" id="ned:HUN01_10375"/>
<dbReference type="RefSeq" id="WP_181931198.1">
    <property type="nucleotide sequence ID" value="NZ_CP054698.1"/>
</dbReference>
<dbReference type="GO" id="GO:0016747">
    <property type="term" value="F:acyltransferase activity, transferring groups other than amino-acyl groups"/>
    <property type="evidence" value="ECO:0007669"/>
    <property type="project" value="InterPro"/>
</dbReference>
<dbReference type="PANTHER" id="PTHR43305:SF1">
    <property type="entry name" value="FAMILY N-ACETYLTRANSFERASE, PUTATIVE (AFU_ORTHOLOGUE AFUA_2G01380)-RELATED"/>
    <property type="match status" value="1"/>
</dbReference>
<dbReference type="CDD" id="cd04301">
    <property type="entry name" value="NAT_SF"/>
    <property type="match status" value="1"/>
</dbReference>
<dbReference type="PROSITE" id="PS51186">
    <property type="entry name" value="GNAT"/>
    <property type="match status" value="1"/>
</dbReference>
<keyword evidence="2" id="KW-0808">Transferase</keyword>
<dbReference type="InterPro" id="IPR000182">
    <property type="entry name" value="GNAT_dom"/>
</dbReference>
<organism evidence="2 3">
    <name type="scientific">Nostoc edaphicum CCNP1411</name>
    <dbReference type="NCBI Taxonomy" id="1472755"/>
    <lineage>
        <taxon>Bacteria</taxon>
        <taxon>Bacillati</taxon>
        <taxon>Cyanobacteriota</taxon>
        <taxon>Cyanophyceae</taxon>
        <taxon>Nostocales</taxon>
        <taxon>Nostocaceae</taxon>
        <taxon>Nostoc</taxon>
    </lineage>
</organism>
<sequence length="170" mass="20007">MLKIIQIETDEHKSYIQEIFWEYFNETKLIFSDQFGINLDVNTFFEQYMTQLHEFLPPSGRFLLGQSEAKIVGCVCLRKIGEDVGEIKRMYVRPEFRRKGIGRALLQDIINEAVCIGYSRIRLDSAPFAKEAQALYRAFGFQDIKPYLEKTEIPLEHRANWIFMELILKS</sequence>
<dbReference type="SUPFAM" id="SSF55729">
    <property type="entry name" value="Acyl-CoA N-acyltransferases (Nat)"/>
    <property type="match status" value="1"/>
</dbReference>
<accession>A0A7D7Q9P1</accession>
<dbReference type="InterPro" id="IPR016181">
    <property type="entry name" value="Acyl_CoA_acyltransferase"/>
</dbReference>
<keyword evidence="3" id="KW-1185">Reference proteome</keyword>
<proteinExistence type="predicted"/>
<dbReference type="Pfam" id="PF00583">
    <property type="entry name" value="Acetyltransf_1"/>
    <property type="match status" value="1"/>
</dbReference>
<dbReference type="InterPro" id="IPR052777">
    <property type="entry name" value="Acetyltransferase_Enz"/>
</dbReference>
<gene>
    <name evidence="2" type="ORF">HUN01_10375</name>
</gene>
<dbReference type="AlphaFoldDB" id="A0A7D7Q9P1"/>
<feature type="domain" description="N-acetyltransferase" evidence="1">
    <location>
        <begin position="14"/>
        <end position="169"/>
    </location>
</feature>
<evidence type="ECO:0000313" key="3">
    <source>
        <dbReference type="Proteomes" id="UP000514713"/>
    </source>
</evidence>
<dbReference type="Proteomes" id="UP000514713">
    <property type="component" value="Chromosome"/>
</dbReference>
<reference evidence="3" key="1">
    <citation type="submission" date="2020-06" db="EMBL/GenBank/DDBJ databases">
        <title>Nostoc edaphicum CCNP1411 genome.</title>
        <authorList>
            <person name="Fidor A."/>
            <person name="Grabski M."/>
            <person name="Gawor J."/>
            <person name="Gromadka R."/>
            <person name="Wegrzyn G."/>
            <person name="Mazur-Marzec H."/>
        </authorList>
    </citation>
    <scope>NUCLEOTIDE SEQUENCE [LARGE SCALE GENOMIC DNA]</scope>
    <source>
        <strain evidence="3">CCNP1411</strain>
    </source>
</reference>
<dbReference type="EMBL" id="CP054698">
    <property type="protein sequence ID" value="QMS87977.1"/>
    <property type="molecule type" value="Genomic_DNA"/>
</dbReference>
<evidence type="ECO:0000259" key="1">
    <source>
        <dbReference type="PROSITE" id="PS51186"/>
    </source>
</evidence>
<dbReference type="Gene3D" id="3.40.630.30">
    <property type="match status" value="1"/>
</dbReference>
<name>A0A7D7Q9P1_9NOSO</name>